<feature type="region of interest" description="Disordered" evidence="1">
    <location>
        <begin position="70"/>
        <end position="95"/>
    </location>
</feature>
<reference evidence="2" key="1">
    <citation type="journal article" date="2018" name="Data Brief">
        <title>Genome sequence data from 17 accessions of Ensete ventricosum, a staple food crop for millions in Ethiopia.</title>
        <authorList>
            <person name="Yemataw Z."/>
            <person name="Muzemil S."/>
            <person name="Ambachew D."/>
            <person name="Tripathi L."/>
            <person name="Tesfaye K."/>
            <person name="Chala A."/>
            <person name="Farbos A."/>
            <person name="O'Neill P."/>
            <person name="Moore K."/>
            <person name="Grant M."/>
            <person name="Studholme D.J."/>
        </authorList>
    </citation>
    <scope>NUCLEOTIDE SEQUENCE [LARGE SCALE GENOMIC DNA]</scope>
    <source>
        <tissue evidence="2">Leaf</tissue>
    </source>
</reference>
<feature type="compositionally biased region" description="Polar residues" evidence="1">
    <location>
        <begin position="70"/>
        <end position="84"/>
    </location>
</feature>
<name>A0A444E7T5_ENSVE</name>
<dbReference type="Proteomes" id="UP000290560">
    <property type="component" value="Unassembled WGS sequence"/>
</dbReference>
<proteinExistence type="predicted"/>
<accession>A0A444E7T5</accession>
<dbReference type="AlphaFoldDB" id="A0A444E7T5"/>
<gene>
    <name evidence="2" type="ORF">BHM03_00059972</name>
</gene>
<feature type="region of interest" description="Disordered" evidence="1">
    <location>
        <begin position="1"/>
        <end position="22"/>
    </location>
</feature>
<protein>
    <submittedName>
        <fullName evidence="2">Uncharacterized protein</fullName>
    </submittedName>
</protein>
<evidence type="ECO:0000313" key="2">
    <source>
        <dbReference type="EMBL" id="RZR75516.1"/>
    </source>
</evidence>
<evidence type="ECO:0000256" key="1">
    <source>
        <dbReference type="SAM" id="MobiDB-lite"/>
    </source>
</evidence>
<dbReference type="EMBL" id="KV876881">
    <property type="protein sequence ID" value="RZR75516.1"/>
    <property type="molecule type" value="Genomic_DNA"/>
</dbReference>
<organism evidence="2">
    <name type="scientific">Ensete ventricosum</name>
    <name type="common">Abyssinian banana</name>
    <name type="synonym">Musa ensete</name>
    <dbReference type="NCBI Taxonomy" id="4639"/>
    <lineage>
        <taxon>Eukaryota</taxon>
        <taxon>Viridiplantae</taxon>
        <taxon>Streptophyta</taxon>
        <taxon>Embryophyta</taxon>
        <taxon>Tracheophyta</taxon>
        <taxon>Spermatophyta</taxon>
        <taxon>Magnoliopsida</taxon>
        <taxon>Liliopsida</taxon>
        <taxon>Zingiberales</taxon>
        <taxon>Musaceae</taxon>
        <taxon>Ensete</taxon>
    </lineage>
</organism>
<sequence>MRFQYDSRQGREGPKHRMTPTYDSTKIINMGQLIQIVTKKLPFREKKDPKTSHRWRQLTWMVAQTAAASGTQLEKGTSHLSTAQAKRPSGIKKGSKGLSRIIWFSSSIAASFA</sequence>